<dbReference type="AlphaFoldDB" id="A0A0C1N6X4"/>
<keyword evidence="1 5" id="KW-0699">rRNA-binding</keyword>
<dbReference type="InterPro" id="IPR020930">
    <property type="entry name" value="Ribosomal_uL5_bac-type"/>
</dbReference>
<dbReference type="GO" id="GO:0008097">
    <property type="term" value="F:5S rRNA binding"/>
    <property type="evidence" value="ECO:0007669"/>
    <property type="project" value="InterPro"/>
</dbReference>
<protein>
    <recommendedName>
        <fullName evidence="5">Large ribosomal subunit protein bL25</fullName>
    </recommendedName>
    <alternativeName>
        <fullName evidence="5">General stress protein CTC</fullName>
    </alternativeName>
</protein>
<dbReference type="EMBL" id="JHEG02000048">
    <property type="protein sequence ID" value="KIE10432.1"/>
    <property type="molecule type" value="Genomic_DNA"/>
</dbReference>
<evidence type="ECO:0000313" key="9">
    <source>
        <dbReference type="EMBL" id="KAF3886406.1"/>
    </source>
</evidence>
<dbReference type="HAMAP" id="MF_01334">
    <property type="entry name" value="Ribosomal_bL25_CTC"/>
    <property type="match status" value="1"/>
</dbReference>
<evidence type="ECO:0000256" key="3">
    <source>
        <dbReference type="ARBA" id="ARBA00022980"/>
    </source>
</evidence>
<dbReference type="GO" id="GO:0022625">
    <property type="term" value="C:cytosolic large ribosomal subunit"/>
    <property type="evidence" value="ECO:0007669"/>
    <property type="project" value="TreeGrafter"/>
</dbReference>
<comment type="subunit">
    <text evidence="5">Part of the 50S ribosomal subunit; part of the 5S rRNA/L5/L18/L25 subcomplex. Contacts the 5S rRNA. Binds to the 5S rRNA independently of L5 and L18.</text>
</comment>
<dbReference type="InterPro" id="IPR011035">
    <property type="entry name" value="Ribosomal_bL25/Gln-tRNA_synth"/>
</dbReference>
<sequence length="194" mass="20929">MELTIECQKRPDGSKPNALRRSGKIPANLYGHQGTESVALVLDAKVAERLLNKASINNSIVDLNVTDIPWRGKTLLREVQSHPAKGTLYHLSFFAVAGHGDTDIEVRLHLVGEPVGVKRDGGVLDVHITNLALRCSPESIPEAIDIDISNLEVGDSLQVDQIPLPGGAKYMGEPGQSVLTILPPQRSSESETES</sequence>
<reference evidence="9" key="2">
    <citation type="submission" date="2019-11" db="EMBL/GenBank/DDBJ databases">
        <title>Improved Assembly of Tolypothrix boutellei genome.</title>
        <authorList>
            <person name="Sarangi A.N."/>
            <person name="Mukherjee M."/>
            <person name="Ghosh S."/>
            <person name="Singh D."/>
            <person name="Das A."/>
            <person name="Kant S."/>
            <person name="Prusty A."/>
            <person name="Tripathy S."/>
        </authorList>
    </citation>
    <scope>NUCLEOTIDE SEQUENCE</scope>
    <source>
        <strain evidence="9">VB521301</strain>
    </source>
</reference>
<dbReference type="OrthoDB" id="9786489at2"/>
<dbReference type="NCBIfam" id="TIGR00731">
    <property type="entry name" value="bL25_bact_ctc"/>
    <property type="match status" value="1"/>
</dbReference>
<dbReference type="SUPFAM" id="SSF50715">
    <property type="entry name" value="Ribosomal protein L25-like"/>
    <property type="match status" value="1"/>
</dbReference>
<dbReference type="PANTHER" id="PTHR33284:SF1">
    <property type="entry name" value="RIBOSOMAL PROTEIN L25_GLN-TRNA SYNTHETASE, ANTI-CODON-BINDING DOMAIN-CONTAINING PROTEIN"/>
    <property type="match status" value="1"/>
</dbReference>
<dbReference type="NCBIfam" id="NF004612">
    <property type="entry name" value="PRK05943.1"/>
    <property type="match status" value="1"/>
</dbReference>
<dbReference type="InterPro" id="IPR029751">
    <property type="entry name" value="Ribosomal_L25_dom"/>
</dbReference>
<dbReference type="Proteomes" id="UP000029738">
    <property type="component" value="Unassembled WGS sequence"/>
</dbReference>
<dbReference type="STRING" id="1479485.DA73_0217890"/>
<evidence type="ECO:0000313" key="11">
    <source>
        <dbReference type="Proteomes" id="UP000029738"/>
    </source>
</evidence>
<dbReference type="PANTHER" id="PTHR33284">
    <property type="entry name" value="RIBOSOMAL PROTEIN L25/GLN-TRNA SYNTHETASE, ANTI-CODON-BINDING DOMAIN-CONTAINING PROTEIN"/>
    <property type="match status" value="1"/>
</dbReference>
<keyword evidence="4 5" id="KW-0687">Ribonucleoprotein</keyword>
<dbReference type="GO" id="GO:0006412">
    <property type="term" value="P:translation"/>
    <property type="evidence" value="ECO:0007669"/>
    <property type="project" value="UniProtKB-UniRule"/>
</dbReference>
<evidence type="ECO:0000256" key="6">
    <source>
        <dbReference type="SAM" id="MobiDB-lite"/>
    </source>
</evidence>
<dbReference type="RefSeq" id="WP_038072672.1">
    <property type="nucleotide sequence ID" value="NZ_JHEG04000001.1"/>
</dbReference>
<evidence type="ECO:0000256" key="4">
    <source>
        <dbReference type="ARBA" id="ARBA00023274"/>
    </source>
</evidence>
<gene>
    <name evidence="5" type="primary">rplY</name>
    <name evidence="5" type="synonym">ctc</name>
    <name evidence="10" type="ORF">DA73_0217890</name>
    <name evidence="9" type="ORF">DA73_0400013655</name>
</gene>
<dbReference type="Pfam" id="PF01386">
    <property type="entry name" value="Ribosomal_L25p"/>
    <property type="match status" value="1"/>
</dbReference>
<dbReference type="Pfam" id="PF14693">
    <property type="entry name" value="Ribosomal_TL5_C"/>
    <property type="match status" value="1"/>
</dbReference>
<dbReference type="Gene3D" id="2.40.240.10">
    <property type="entry name" value="Ribosomal Protein L25, Chain P"/>
    <property type="match status" value="1"/>
</dbReference>
<dbReference type="CDD" id="cd00495">
    <property type="entry name" value="Ribosomal_L25_TL5_CTC"/>
    <property type="match status" value="1"/>
</dbReference>
<accession>A0A0C1N6X4</accession>
<reference evidence="10" key="1">
    <citation type="journal article" date="2015" name="Genome Announc.">
        <title>Draft Genome Sequence of Tolypothrix boutellei Strain VB521301.</title>
        <authorList>
            <person name="Chandrababunaidu M.M."/>
            <person name="Singh D."/>
            <person name="Sen D."/>
            <person name="Bhan S."/>
            <person name="Das S."/>
            <person name="Gupta A."/>
            <person name="Adhikary S.P."/>
            <person name="Tripathy S."/>
        </authorList>
    </citation>
    <scope>NUCLEOTIDE SEQUENCE</scope>
    <source>
        <strain evidence="10">VB521301</strain>
    </source>
</reference>
<comment type="caution">
    <text evidence="10">The sequence shown here is derived from an EMBL/GenBank/DDBJ whole genome shotgun (WGS) entry which is preliminary data.</text>
</comment>
<dbReference type="InterPro" id="IPR020056">
    <property type="entry name" value="Rbsml_bL25/Gln-tRNA_synth_N"/>
</dbReference>
<keyword evidence="2 5" id="KW-0694">RNA-binding</keyword>
<feature type="domain" description="Large ribosomal subunit protein bL25 L25" evidence="7">
    <location>
        <begin position="5"/>
        <end position="93"/>
    </location>
</feature>
<organism evidence="10">
    <name type="scientific">Tolypothrix bouteillei VB521301</name>
    <dbReference type="NCBI Taxonomy" id="1479485"/>
    <lineage>
        <taxon>Bacteria</taxon>
        <taxon>Bacillati</taxon>
        <taxon>Cyanobacteriota</taxon>
        <taxon>Cyanophyceae</taxon>
        <taxon>Nostocales</taxon>
        <taxon>Tolypothrichaceae</taxon>
        <taxon>Tolypothrix</taxon>
    </lineage>
</organism>
<evidence type="ECO:0000259" key="8">
    <source>
        <dbReference type="Pfam" id="PF14693"/>
    </source>
</evidence>
<comment type="function">
    <text evidence="5">This is one of the proteins that binds to the 5S RNA in the ribosome where it forms part of the central protuberance.</text>
</comment>
<keyword evidence="3 5" id="KW-0689">Ribosomal protein</keyword>
<proteinExistence type="inferred from homology"/>
<feature type="domain" description="Large ribosomal subunit protein bL25 beta" evidence="8">
    <location>
        <begin position="103"/>
        <end position="185"/>
    </location>
</feature>
<keyword evidence="11" id="KW-1185">Reference proteome</keyword>
<name>A0A0C1N6X4_9CYAN</name>
<evidence type="ECO:0000256" key="5">
    <source>
        <dbReference type="HAMAP-Rule" id="MF_01334"/>
    </source>
</evidence>
<dbReference type="Gene3D" id="2.170.120.20">
    <property type="entry name" value="Ribosomal protein L25, beta domain"/>
    <property type="match status" value="1"/>
</dbReference>
<evidence type="ECO:0000313" key="10">
    <source>
        <dbReference type="EMBL" id="KIE10432.1"/>
    </source>
</evidence>
<dbReference type="InterPro" id="IPR001021">
    <property type="entry name" value="Ribosomal_bL25_long"/>
</dbReference>
<evidence type="ECO:0000256" key="2">
    <source>
        <dbReference type="ARBA" id="ARBA00022884"/>
    </source>
</evidence>
<comment type="similarity">
    <text evidence="5">Belongs to the bacterial ribosomal protein bL25 family. CTC subfamily.</text>
</comment>
<dbReference type="InterPro" id="IPR037121">
    <property type="entry name" value="Ribosomal_bL25_C"/>
</dbReference>
<feature type="region of interest" description="Disordered" evidence="6">
    <location>
        <begin position="1"/>
        <end position="22"/>
    </location>
</feature>
<dbReference type="GO" id="GO:0003735">
    <property type="term" value="F:structural constituent of ribosome"/>
    <property type="evidence" value="ECO:0007669"/>
    <property type="project" value="InterPro"/>
</dbReference>
<evidence type="ECO:0000259" key="7">
    <source>
        <dbReference type="Pfam" id="PF01386"/>
    </source>
</evidence>
<evidence type="ECO:0000256" key="1">
    <source>
        <dbReference type="ARBA" id="ARBA00022730"/>
    </source>
</evidence>
<dbReference type="NCBIfam" id="NF004139">
    <property type="entry name" value="PRK05618.4-2"/>
    <property type="match status" value="1"/>
</dbReference>
<feature type="region of interest" description="Disordered" evidence="6">
    <location>
        <begin position="173"/>
        <end position="194"/>
    </location>
</feature>
<dbReference type="InterPro" id="IPR020057">
    <property type="entry name" value="Ribosomal_bL25_b-dom"/>
</dbReference>
<dbReference type="EMBL" id="JHEG04000001">
    <property type="protein sequence ID" value="KAF3886406.1"/>
    <property type="molecule type" value="Genomic_DNA"/>
</dbReference>